<evidence type="ECO:0000256" key="4">
    <source>
        <dbReference type="ARBA" id="ARBA00023002"/>
    </source>
</evidence>
<dbReference type="STRING" id="267212.GCA_001063965_01242"/>
<dbReference type="InterPro" id="IPR048327">
    <property type="entry name" value="Dyp_perox_N"/>
</dbReference>
<evidence type="ECO:0000256" key="1">
    <source>
        <dbReference type="ARBA" id="ARBA00001970"/>
    </source>
</evidence>
<organism evidence="9 10">
    <name type="scientific">Neisseria bacilliformis ATCC BAA-1200</name>
    <dbReference type="NCBI Taxonomy" id="888742"/>
    <lineage>
        <taxon>Bacteria</taxon>
        <taxon>Pseudomonadati</taxon>
        <taxon>Pseudomonadota</taxon>
        <taxon>Betaproteobacteria</taxon>
        <taxon>Neisseriales</taxon>
        <taxon>Neisseriaceae</taxon>
        <taxon>Neisseria</taxon>
    </lineage>
</organism>
<evidence type="ECO:0000256" key="2">
    <source>
        <dbReference type="ARBA" id="ARBA00022559"/>
    </source>
</evidence>
<comment type="cofactor">
    <cofactor evidence="1">
        <name>heme b</name>
        <dbReference type="ChEBI" id="CHEBI:60344"/>
    </cofactor>
</comment>
<dbReference type="GO" id="GO:0005829">
    <property type="term" value="C:cytosol"/>
    <property type="evidence" value="ECO:0007669"/>
    <property type="project" value="TreeGrafter"/>
</dbReference>
<evidence type="ECO:0000259" key="7">
    <source>
        <dbReference type="Pfam" id="PF04261"/>
    </source>
</evidence>
<evidence type="ECO:0000256" key="5">
    <source>
        <dbReference type="ARBA" id="ARBA00023004"/>
    </source>
</evidence>
<keyword evidence="5" id="KW-0408">Iron</keyword>
<accession>F2B9C1</accession>
<comment type="similarity">
    <text evidence="6">Belongs to the DyP-type peroxidase family.</text>
</comment>
<dbReference type="GO" id="GO:0004601">
    <property type="term" value="F:peroxidase activity"/>
    <property type="evidence" value="ECO:0007669"/>
    <property type="project" value="UniProtKB-KW"/>
</dbReference>
<gene>
    <name evidence="9" type="primary">tyrA</name>
    <name evidence="9" type="ORF">HMPREF9123_0324</name>
</gene>
<dbReference type="RefSeq" id="WP_007341337.1">
    <property type="nucleotide sequence ID" value="NZ_GL878494.1"/>
</dbReference>
<dbReference type="SUPFAM" id="SSF54909">
    <property type="entry name" value="Dimeric alpha+beta barrel"/>
    <property type="match status" value="1"/>
</dbReference>
<evidence type="ECO:0000256" key="6">
    <source>
        <dbReference type="ARBA" id="ARBA00025737"/>
    </source>
</evidence>
<dbReference type="NCBIfam" id="TIGR01413">
    <property type="entry name" value="Dyp_perox_fam"/>
    <property type="match status" value="1"/>
</dbReference>
<dbReference type="PANTHER" id="PTHR30521">
    <property type="entry name" value="DEFERROCHELATASE/PEROXIDASE"/>
    <property type="match status" value="1"/>
</dbReference>
<sequence length="312" mass="35222">MSDIQSQKVLDGPNENTIFMVWNFREKQDEDALRERFKDLCGLVQNLNNSAQNRFPNQAASCVMGIGHQAWLRLDLPKPLPKELADFRAVKGGRHEAVSTRGDLHFHLRAEQKSVLYDMAAVLTDFLLPLAECAVEVHGFRYWDGRSILGFVDGTENPHDPAERRLFGLVGEEDAAYRGGSYLFVQKYLHDMQAWRKLPVAEQEKVIGRSKQDDIEMDDDVKPSNSHIALANVGDDFKVIRDNVPFGHAGTNEMGTYFICYANTFSTVQKMLENMFVGVPAGNHDRILDFSTAQTGSLFFVPSLDMLDEFAE</sequence>
<evidence type="ECO:0000256" key="3">
    <source>
        <dbReference type="ARBA" id="ARBA00022723"/>
    </source>
</evidence>
<evidence type="ECO:0000313" key="9">
    <source>
        <dbReference type="EMBL" id="EGF11883.1"/>
    </source>
</evidence>
<dbReference type="PROSITE" id="PS51404">
    <property type="entry name" value="DYP_PEROXIDASE"/>
    <property type="match status" value="1"/>
</dbReference>
<feature type="domain" description="Dyp-type peroxidase C-terminal" evidence="8">
    <location>
        <begin position="145"/>
        <end position="305"/>
    </location>
</feature>
<name>F2B9C1_9NEIS</name>
<evidence type="ECO:0000313" key="10">
    <source>
        <dbReference type="Proteomes" id="UP000004105"/>
    </source>
</evidence>
<dbReference type="Pfam" id="PF20628">
    <property type="entry name" value="Dyp_perox_C"/>
    <property type="match status" value="1"/>
</dbReference>
<keyword evidence="4" id="KW-0560">Oxidoreductase</keyword>
<dbReference type="GO" id="GO:0020037">
    <property type="term" value="F:heme binding"/>
    <property type="evidence" value="ECO:0007669"/>
    <property type="project" value="InterPro"/>
</dbReference>
<dbReference type="HOGENOM" id="CLU_044178_2_0_4"/>
<reference evidence="9 10" key="1">
    <citation type="submission" date="2011-02" db="EMBL/GenBank/DDBJ databases">
        <authorList>
            <person name="Muzny D."/>
            <person name="Qin X."/>
            <person name="Deng J."/>
            <person name="Jiang H."/>
            <person name="Liu Y."/>
            <person name="Qu J."/>
            <person name="Song X.-Z."/>
            <person name="Zhang L."/>
            <person name="Thornton R."/>
            <person name="Coyle M."/>
            <person name="Francisco L."/>
            <person name="Jackson L."/>
            <person name="Javaid M."/>
            <person name="Korchina V."/>
            <person name="Kovar C."/>
            <person name="Mata R."/>
            <person name="Mathew T."/>
            <person name="Ngo R."/>
            <person name="Nguyen L."/>
            <person name="Nguyen N."/>
            <person name="Okwuonu G."/>
            <person name="Ongeri F."/>
            <person name="Pham C."/>
            <person name="Simmons D."/>
            <person name="Wilczek-Boney K."/>
            <person name="Hale W."/>
            <person name="Jakkamsetti A."/>
            <person name="Pham P."/>
            <person name="Ruth R."/>
            <person name="San Lucas F."/>
            <person name="Warren J."/>
            <person name="Zhang J."/>
            <person name="Zhao Z."/>
            <person name="Zhou C."/>
            <person name="Zhu D."/>
            <person name="Lee S."/>
            <person name="Bess C."/>
            <person name="Blankenburg K."/>
            <person name="Forbes L."/>
            <person name="Fu Q."/>
            <person name="Gubbala S."/>
            <person name="Hirani K."/>
            <person name="Jayaseelan J.C."/>
            <person name="Lara F."/>
            <person name="Munidasa M."/>
            <person name="Palculict T."/>
            <person name="Patil S."/>
            <person name="Pu L.-L."/>
            <person name="Saada N."/>
            <person name="Tang L."/>
            <person name="Weissenberger G."/>
            <person name="Zhu Y."/>
            <person name="Hemphill L."/>
            <person name="Shang Y."/>
            <person name="Youmans B."/>
            <person name="Ayvaz T."/>
            <person name="Ross M."/>
            <person name="Santibanez J."/>
            <person name="Aqrawi P."/>
            <person name="Gross S."/>
            <person name="Joshi V."/>
            <person name="Fowler G."/>
            <person name="Nazareth L."/>
            <person name="Reid J."/>
            <person name="Worley K."/>
            <person name="Petrosino J."/>
            <person name="Highlander S."/>
            <person name="Gibbs R."/>
        </authorList>
    </citation>
    <scope>NUCLEOTIDE SEQUENCE [LARGE SCALE GENOMIC DNA]</scope>
    <source>
        <strain evidence="9 10">ATCC BAA-1200</strain>
    </source>
</reference>
<dbReference type="Proteomes" id="UP000004105">
    <property type="component" value="Unassembled WGS sequence"/>
</dbReference>
<protein>
    <submittedName>
        <fullName evidence="9">Prephenate dehydrogenase TyrA</fullName>
    </submittedName>
</protein>
<dbReference type="GO" id="GO:0046872">
    <property type="term" value="F:metal ion binding"/>
    <property type="evidence" value="ECO:0007669"/>
    <property type="project" value="UniProtKB-KW"/>
</dbReference>
<keyword evidence="3" id="KW-0479">Metal-binding</keyword>
<dbReference type="AlphaFoldDB" id="F2B9C1"/>
<evidence type="ECO:0000259" key="8">
    <source>
        <dbReference type="Pfam" id="PF20628"/>
    </source>
</evidence>
<feature type="domain" description="Dyp-type peroxidase N-terminal" evidence="7">
    <location>
        <begin position="15"/>
        <end position="141"/>
    </location>
</feature>
<dbReference type="InterPro" id="IPR048328">
    <property type="entry name" value="Dyp_perox_C"/>
</dbReference>
<keyword evidence="10" id="KW-1185">Reference proteome</keyword>
<proteinExistence type="inferred from homology"/>
<comment type="caution">
    <text evidence="9">The sequence shown here is derived from an EMBL/GenBank/DDBJ whole genome shotgun (WGS) entry which is preliminary data.</text>
</comment>
<dbReference type="InterPro" id="IPR011008">
    <property type="entry name" value="Dimeric_a/b-barrel"/>
</dbReference>
<dbReference type="OrthoDB" id="3251355at2"/>
<dbReference type="PANTHER" id="PTHR30521:SF0">
    <property type="entry name" value="DYP-TYPE PEROXIDASE FAMILY PROTEIN"/>
    <property type="match status" value="1"/>
</dbReference>
<keyword evidence="2" id="KW-0575">Peroxidase</keyword>
<dbReference type="InterPro" id="IPR006314">
    <property type="entry name" value="Dyp_peroxidase"/>
</dbReference>
<dbReference type="EMBL" id="AFAY01000006">
    <property type="protein sequence ID" value="EGF11883.1"/>
    <property type="molecule type" value="Genomic_DNA"/>
</dbReference>
<dbReference type="Pfam" id="PF04261">
    <property type="entry name" value="Dyp_perox_N"/>
    <property type="match status" value="1"/>
</dbReference>